<dbReference type="PANTHER" id="PTHR22600:SF57">
    <property type="entry name" value="BETA-N-ACETYLHEXOSAMINIDASE"/>
    <property type="match status" value="1"/>
</dbReference>
<dbReference type="GO" id="GO:0005975">
    <property type="term" value="P:carbohydrate metabolic process"/>
    <property type="evidence" value="ECO:0007669"/>
    <property type="project" value="InterPro"/>
</dbReference>
<keyword evidence="5" id="KW-0326">Glycosidase</keyword>
<evidence type="ECO:0000259" key="7">
    <source>
        <dbReference type="Pfam" id="PF00728"/>
    </source>
</evidence>
<dbReference type="PIRSF" id="PIRSF001093">
    <property type="entry name" value="B-hxosamndse_ab_euk"/>
    <property type="match status" value="1"/>
</dbReference>
<evidence type="ECO:0000256" key="2">
    <source>
        <dbReference type="ARBA" id="ARBA00006285"/>
    </source>
</evidence>
<proteinExistence type="inferred from homology"/>
<keyword evidence="10" id="KW-1185">Reference proteome</keyword>
<dbReference type="SUPFAM" id="SSF55545">
    <property type="entry name" value="beta-N-acetylhexosaminidase-like domain"/>
    <property type="match status" value="1"/>
</dbReference>
<dbReference type="AlphaFoldDB" id="A0A316X6X8"/>
<dbReference type="Pfam" id="PF00728">
    <property type="entry name" value="Glyco_hydro_20"/>
    <property type="match status" value="1"/>
</dbReference>
<feature type="domain" description="Beta-hexosaminidase bacterial type N-terminal" evidence="8">
    <location>
        <begin position="24"/>
        <end position="143"/>
    </location>
</feature>
<evidence type="ECO:0000313" key="9">
    <source>
        <dbReference type="EMBL" id="PWN69427.1"/>
    </source>
</evidence>
<dbReference type="PANTHER" id="PTHR22600">
    <property type="entry name" value="BETA-HEXOSAMINIDASE"/>
    <property type="match status" value="1"/>
</dbReference>
<dbReference type="InterPro" id="IPR015882">
    <property type="entry name" value="HEX_bac_N"/>
</dbReference>
<feature type="active site" description="Proton donor" evidence="6">
    <location>
        <position position="326"/>
    </location>
</feature>
<evidence type="ECO:0000256" key="5">
    <source>
        <dbReference type="ARBA" id="ARBA00023295"/>
    </source>
</evidence>
<feature type="domain" description="Glycoside hydrolase family 20 catalytic" evidence="7">
    <location>
        <begin position="151"/>
        <end position="496"/>
    </location>
</feature>
<dbReference type="EC" id="3.2.1.52" evidence="3"/>
<evidence type="ECO:0000256" key="4">
    <source>
        <dbReference type="ARBA" id="ARBA00022801"/>
    </source>
</evidence>
<sequence length="526" mass="60543">MNKIKKMVLIGILVLIYPLQIKAVNIVPQPTFVSEKPGEYIIKNAISIDTRDKISFEKEYLNDLLKTEFLLNPSKTRSPKDKGIRILINKNLGSELGNEGYRLQVTETGILLEAPNPAGIFYSIQTLRQLLKKEDGIVKAGCIKIIDQPRFSWRSFMLDESRYFKGKTIVKKLLDEMAVLKMNTFHWHLTDDQGWRIEIKKYPELTKTGGRRDSTQTGGWNSKKYDHQPHQGFYNQADIKEIVQYAAERHITIVPEIEMPGHATAAIASYPWLGVTKQPVKVSTKFGVMYDIFDVTDPRVMKFLQDLLSEITTLFPFNVIHIGGDEVKYDQWAQSPAVKTFMKKNSLASPADLQIFFTNKMSNFLEKKNKRMMGWNDIMGAKLHDYNLNTPPASGTLSKSAIVQFWKGNLEMIREATSNGYDVVNSYHELTYLDYDTSLEKSYSFDPIPEGLDKKFHSRILGSGCQMWSEWIPTAVDMYPKIFPRLAAYAEIGWSQKENKNFNRFQNSLPYFFSRWDKEGINVKKN</sequence>
<dbReference type="InterPro" id="IPR025705">
    <property type="entry name" value="Beta_hexosaminidase_sua/sub"/>
</dbReference>
<dbReference type="Gene3D" id="3.20.20.80">
    <property type="entry name" value="Glycosidases"/>
    <property type="match status" value="1"/>
</dbReference>
<dbReference type="InterPro" id="IPR029018">
    <property type="entry name" value="Hex-like_dom2"/>
</dbReference>
<gene>
    <name evidence="9" type="ORF">C1631_015360</name>
</gene>
<evidence type="ECO:0000256" key="3">
    <source>
        <dbReference type="ARBA" id="ARBA00012663"/>
    </source>
</evidence>
<dbReference type="InterPro" id="IPR015883">
    <property type="entry name" value="Glyco_hydro_20_cat"/>
</dbReference>
<dbReference type="Proteomes" id="UP000236594">
    <property type="component" value="Unassembled WGS sequence"/>
</dbReference>
<dbReference type="Gene3D" id="3.30.379.10">
    <property type="entry name" value="Chitobiase/beta-hexosaminidase domain 2-like"/>
    <property type="match status" value="1"/>
</dbReference>
<dbReference type="GO" id="GO:0004563">
    <property type="term" value="F:beta-N-acetylhexosaminidase activity"/>
    <property type="evidence" value="ECO:0007669"/>
    <property type="project" value="UniProtKB-EC"/>
</dbReference>
<dbReference type="EMBL" id="PPED02000003">
    <property type="protein sequence ID" value="PWN69427.1"/>
    <property type="molecule type" value="Genomic_DNA"/>
</dbReference>
<evidence type="ECO:0000256" key="1">
    <source>
        <dbReference type="ARBA" id="ARBA00001231"/>
    </source>
</evidence>
<dbReference type="PRINTS" id="PR00738">
    <property type="entry name" value="GLHYDRLASE20"/>
</dbReference>
<comment type="similarity">
    <text evidence="2">Belongs to the glycosyl hydrolase 20 family.</text>
</comment>
<accession>A0A316X6X8</accession>
<dbReference type="CDD" id="cd06563">
    <property type="entry name" value="GH20_chitobiase-like"/>
    <property type="match status" value="1"/>
</dbReference>
<keyword evidence="4 9" id="KW-0378">Hydrolase</keyword>
<dbReference type="Pfam" id="PF02838">
    <property type="entry name" value="Glyco_hydro_20b"/>
    <property type="match status" value="1"/>
</dbReference>
<comment type="caution">
    <text evidence="9">The sequence shown here is derived from an EMBL/GenBank/DDBJ whole genome shotgun (WGS) entry which is preliminary data.</text>
</comment>
<dbReference type="SUPFAM" id="SSF51445">
    <property type="entry name" value="(Trans)glycosidases"/>
    <property type="match status" value="1"/>
</dbReference>
<dbReference type="InterPro" id="IPR017853">
    <property type="entry name" value="GH"/>
</dbReference>
<organism evidence="9 10">
    <name type="scientific">Chryseobacterium phosphatilyticum</name>
    <dbReference type="NCBI Taxonomy" id="475075"/>
    <lineage>
        <taxon>Bacteria</taxon>
        <taxon>Pseudomonadati</taxon>
        <taxon>Bacteroidota</taxon>
        <taxon>Flavobacteriia</taxon>
        <taxon>Flavobacteriales</taxon>
        <taxon>Weeksellaceae</taxon>
        <taxon>Chryseobacterium group</taxon>
        <taxon>Chryseobacterium</taxon>
    </lineage>
</organism>
<dbReference type="GO" id="GO:0016020">
    <property type="term" value="C:membrane"/>
    <property type="evidence" value="ECO:0007669"/>
    <property type="project" value="TreeGrafter"/>
</dbReference>
<dbReference type="RefSeq" id="WP_109713199.1">
    <property type="nucleotide sequence ID" value="NZ_PPED02000003.1"/>
</dbReference>
<protein>
    <recommendedName>
        <fullName evidence="3">beta-N-acetylhexosaminidase</fullName>
        <ecNumber evidence="3">3.2.1.52</ecNumber>
    </recommendedName>
</protein>
<evidence type="ECO:0000259" key="8">
    <source>
        <dbReference type="Pfam" id="PF02838"/>
    </source>
</evidence>
<dbReference type="OrthoDB" id="9763537at2"/>
<comment type="catalytic activity">
    <reaction evidence="1">
        <text>Hydrolysis of terminal non-reducing N-acetyl-D-hexosamine residues in N-acetyl-beta-D-hexosaminides.</text>
        <dbReference type="EC" id="3.2.1.52"/>
    </reaction>
</comment>
<name>A0A316X6X8_9FLAO</name>
<reference evidence="9 10" key="1">
    <citation type="submission" date="2018-04" db="EMBL/GenBank/DDBJ databases">
        <title>Draft Genome Sequence of Phosphate-Solubilizing Chryseobacterium sp. ISE14 that is a Biocontrol and Plant Growth-Promoting Rhizobacterium Isolated from Cucumber.</title>
        <authorList>
            <person name="Jeong J.-J."/>
            <person name="Sang M.K."/>
            <person name="Choi I.-G."/>
            <person name="Kim K.D."/>
        </authorList>
    </citation>
    <scope>NUCLEOTIDE SEQUENCE [LARGE SCALE GENOMIC DNA]</scope>
    <source>
        <strain evidence="9 10">ISE14</strain>
    </source>
</reference>
<evidence type="ECO:0000313" key="10">
    <source>
        <dbReference type="Proteomes" id="UP000236594"/>
    </source>
</evidence>
<evidence type="ECO:0000256" key="6">
    <source>
        <dbReference type="PIRSR" id="PIRSR625705-1"/>
    </source>
</evidence>
<dbReference type="GO" id="GO:0030203">
    <property type="term" value="P:glycosaminoglycan metabolic process"/>
    <property type="evidence" value="ECO:0007669"/>
    <property type="project" value="TreeGrafter"/>
</dbReference>